<name>A0A841ZQW0_9LIST</name>
<comment type="caution">
    <text evidence="1">The sequence shown here is derived from an EMBL/GenBank/DDBJ whole genome shotgun (WGS) entry which is preliminary data.</text>
</comment>
<sequence length="66" mass="8030">MKIDKKLEKAIYDDLLARKARARFYDKKEDYESVAELVKELEFYEYASKGKVPPTWVERYFEEDDE</sequence>
<evidence type="ECO:0000313" key="2">
    <source>
        <dbReference type="Proteomes" id="UP000586951"/>
    </source>
</evidence>
<organism evidence="1 2">
    <name type="scientific">Listeria booriae</name>
    <dbReference type="NCBI Taxonomy" id="1552123"/>
    <lineage>
        <taxon>Bacteria</taxon>
        <taxon>Bacillati</taxon>
        <taxon>Bacillota</taxon>
        <taxon>Bacilli</taxon>
        <taxon>Bacillales</taxon>
        <taxon>Listeriaceae</taxon>
        <taxon>Listeria</taxon>
    </lineage>
</organism>
<evidence type="ECO:0000313" key="1">
    <source>
        <dbReference type="EMBL" id="MBC1564108.1"/>
    </source>
</evidence>
<reference evidence="1 2" key="1">
    <citation type="submission" date="2020-03" db="EMBL/GenBank/DDBJ databases">
        <title>Soil Listeria distribution.</title>
        <authorList>
            <person name="Liao J."/>
            <person name="Wiedmann M."/>
        </authorList>
    </citation>
    <scope>NUCLEOTIDE SEQUENCE [LARGE SCALE GENOMIC DNA]</scope>
    <source>
        <strain evidence="1 2">FSL L7-1427</strain>
    </source>
</reference>
<dbReference type="AlphaFoldDB" id="A0A841ZQW0"/>
<protein>
    <submittedName>
        <fullName evidence="1">Uncharacterized protein</fullName>
    </submittedName>
</protein>
<dbReference type="EMBL" id="JAARRU010000001">
    <property type="protein sequence ID" value="MBC1564108.1"/>
    <property type="molecule type" value="Genomic_DNA"/>
</dbReference>
<dbReference type="RefSeq" id="WP_185416244.1">
    <property type="nucleotide sequence ID" value="NZ_JAARRU010000001.1"/>
</dbReference>
<gene>
    <name evidence="1" type="ORF">HB907_01740</name>
</gene>
<proteinExistence type="predicted"/>
<dbReference type="Proteomes" id="UP000586951">
    <property type="component" value="Unassembled WGS sequence"/>
</dbReference>
<accession>A0A841ZQW0</accession>